<feature type="region of interest" description="Disordered" evidence="1">
    <location>
        <begin position="1"/>
        <end position="44"/>
    </location>
</feature>
<organism evidence="3">
    <name type="scientific">Schlesneria paludicola</name>
    <dbReference type="NCBI Taxonomy" id="360056"/>
    <lineage>
        <taxon>Bacteria</taxon>
        <taxon>Pseudomonadati</taxon>
        <taxon>Planctomycetota</taxon>
        <taxon>Planctomycetia</taxon>
        <taxon>Planctomycetales</taxon>
        <taxon>Planctomycetaceae</taxon>
        <taxon>Schlesneria</taxon>
    </lineage>
</organism>
<keyword evidence="2" id="KW-1133">Transmembrane helix</keyword>
<proteinExistence type="predicted"/>
<dbReference type="AlphaFoldDB" id="A0A7C4LKX1"/>
<accession>A0A7C4LKX1</accession>
<feature type="transmembrane region" description="Helical" evidence="2">
    <location>
        <begin position="1017"/>
        <end position="1036"/>
    </location>
</feature>
<name>A0A7C4LKX1_9PLAN</name>
<dbReference type="EMBL" id="DSVQ01000012">
    <property type="protein sequence ID" value="HGT39214.1"/>
    <property type="molecule type" value="Genomic_DNA"/>
</dbReference>
<evidence type="ECO:0000313" key="3">
    <source>
        <dbReference type="EMBL" id="HGT39214.1"/>
    </source>
</evidence>
<sequence>MPVLAQLAPPAEKPAATVPGAKPAVAEPTAPRSAPEGASVGAKPALERLPTDILYLKNEKGELVPVPRDASVEGYLEFLRQQKGASAPAPPPLSVTSVELQGTIDGDMAQVQAKVVVEVTSTPEWPVAMGLTEAVIQQARVQSSGRALYAGKDPERGYQWWLVGAGTYEFDLQLGIPLRKSPPRRRLLLSLPPSPVTSARLLIHSPDVAPRIVPEEAVLQVMPQEHGTEIYATGFGTRLDVSWQSLPTTTSSSASLDANTMLLVRGAADGLYVEATQLVRALQGVFREVEVRLPDQAELLQVDGPDIAETRTDPDRPSDVTISLTGPTAGPVTLRWRVRIPHAERRRLVLEGFSVAGAKQQSGSIGLVEVDDARWAVIEAGEPHLERMNLAEFRALSNGVPVVRAYRFYAQPFRLPVTLEAVAAYYEVQPVFALYAAEDEIRLEGRFRVRMFRGQLDQLTLHWPGWRAEGWVLEGIQPQGSLVTGFTTNEAGASEGRIVINLSNRAKDSFEVRFSARRSRRGGEDSRLTLPWVESSGTALPATQVVLVPAVNVDAELSPRGETVLRRVARETPPAAEEFGFEKGLRTELYRLETEERQLSLRVTPQPQRIRVRSAVTARLTSRRLEVRQTVQHIVQYGRINDFAMVVPAEIADRVVFRHGDLELVPEWVEASRATEKVAWLSLPSVPLGTVAIDVSWSLPLPETWLGERSVPLEVPLVRSEFSPTDQTTLEVQRTGWFEVSTDDPQWLLQHADDERVRWQTSAAVSEFPLVLAPADDARNAPYHVTRAVMQVWLDRQGGQVCRFQARLSGGGPDFYLQLPTQASVPKVWWGQRPLSGTAVVEIPAGSRQFSLRLPEPVAESSEPVADAAEQLLTVEYELSTRQSLGGTASVVLWAPRLPHCQWIGQVIWDVHLPMEHHLWSPPPAAAAMYHWERTGWYWQRVSYPSEDELNVWVRGELRGPPALPSSPPGRRYAFRQLGKAQELRFRTLSTPMALVLGGGCSIVLGFLALRLDWLRSLVMVLAALCALVVLSLWYLSELELLFQPMLVGAVFPLLIAAAEAWHQRRTLAATWALSASVSDYRTASVDVPPTQSLQPARGDSATVFRAAPQGESSSARLPAESQAG</sequence>
<protein>
    <submittedName>
        <fullName evidence="3">Uncharacterized protein</fullName>
    </submittedName>
</protein>
<gene>
    <name evidence="3" type="ORF">ENS64_08125</name>
</gene>
<keyword evidence="2" id="KW-0472">Membrane</keyword>
<reference evidence="3" key="1">
    <citation type="journal article" date="2020" name="mSystems">
        <title>Genome- and Community-Level Interaction Insights into Carbon Utilization and Element Cycling Functions of Hydrothermarchaeota in Hydrothermal Sediment.</title>
        <authorList>
            <person name="Zhou Z."/>
            <person name="Liu Y."/>
            <person name="Xu W."/>
            <person name="Pan J."/>
            <person name="Luo Z.H."/>
            <person name="Li M."/>
        </authorList>
    </citation>
    <scope>NUCLEOTIDE SEQUENCE [LARGE SCALE GENOMIC DNA]</scope>
    <source>
        <strain evidence="3">SpSt-508</strain>
    </source>
</reference>
<evidence type="ECO:0000256" key="1">
    <source>
        <dbReference type="SAM" id="MobiDB-lite"/>
    </source>
</evidence>
<feature type="transmembrane region" description="Helical" evidence="2">
    <location>
        <begin position="989"/>
        <end position="1010"/>
    </location>
</feature>
<keyword evidence="2" id="KW-0812">Transmembrane</keyword>
<evidence type="ECO:0000256" key="2">
    <source>
        <dbReference type="SAM" id="Phobius"/>
    </source>
</evidence>
<feature type="transmembrane region" description="Helical" evidence="2">
    <location>
        <begin position="1042"/>
        <end position="1062"/>
    </location>
</feature>
<comment type="caution">
    <text evidence="3">The sequence shown here is derived from an EMBL/GenBank/DDBJ whole genome shotgun (WGS) entry which is preliminary data.</text>
</comment>